<feature type="transmembrane region" description="Helical" evidence="1">
    <location>
        <begin position="77"/>
        <end position="98"/>
    </location>
</feature>
<organism evidence="2 3">
    <name type="scientific">Polyrhizophydium stewartii</name>
    <dbReference type="NCBI Taxonomy" id="2732419"/>
    <lineage>
        <taxon>Eukaryota</taxon>
        <taxon>Fungi</taxon>
        <taxon>Fungi incertae sedis</taxon>
        <taxon>Chytridiomycota</taxon>
        <taxon>Chytridiomycota incertae sedis</taxon>
        <taxon>Chytridiomycetes</taxon>
        <taxon>Rhizophydiales</taxon>
        <taxon>Rhizophydiales incertae sedis</taxon>
        <taxon>Polyrhizophydium</taxon>
    </lineage>
</organism>
<keyword evidence="3" id="KW-1185">Reference proteome</keyword>
<gene>
    <name evidence="2" type="ORF">HK105_205357</name>
</gene>
<comment type="caution">
    <text evidence="2">The sequence shown here is derived from an EMBL/GenBank/DDBJ whole genome shotgun (WGS) entry which is preliminary data.</text>
</comment>
<feature type="transmembrane region" description="Helical" evidence="1">
    <location>
        <begin position="12"/>
        <end position="31"/>
    </location>
</feature>
<evidence type="ECO:0000313" key="2">
    <source>
        <dbReference type="EMBL" id="KAL2915035.1"/>
    </source>
</evidence>
<proteinExistence type="predicted"/>
<evidence type="ECO:0000256" key="1">
    <source>
        <dbReference type="SAM" id="Phobius"/>
    </source>
</evidence>
<feature type="transmembrane region" description="Helical" evidence="1">
    <location>
        <begin position="193"/>
        <end position="213"/>
    </location>
</feature>
<keyword evidence="1" id="KW-0472">Membrane</keyword>
<evidence type="ECO:0000313" key="3">
    <source>
        <dbReference type="Proteomes" id="UP001527925"/>
    </source>
</evidence>
<reference evidence="2 3" key="1">
    <citation type="submission" date="2023-09" db="EMBL/GenBank/DDBJ databases">
        <title>Pangenome analysis of Batrachochytrium dendrobatidis and related Chytrids.</title>
        <authorList>
            <person name="Yacoub M.N."/>
            <person name="Stajich J.E."/>
            <person name="James T.Y."/>
        </authorList>
    </citation>
    <scope>NUCLEOTIDE SEQUENCE [LARGE SCALE GENOMIC DNA]</scope>
    <source>
        <strain evidence="2 3">JEL0888</strain>
    </source>
</reference>
<name>A0ABR4N6F7_9FUNG</name>
<dbReference type="Proteomes" id="UP001527925">
    <property type="component" value="Unassembled WGS sequence"/>
</dbReference>
<feature type="transmembrane region" description="Helical" evidence="1">
    <location>
        <begin position="43"/>
        <end position="65"/>
    </location>
</feature>
<accession>A0ABR4N6F7</accession>
<sequence length="298" mass="33328">MPLKITQSALNLFFVNIFLHARWALTTYMLIKGLRWAARNNLSLILVVSLLFSFTEAGLQSAFLAQISFDCVNHLRIMYTAWIVYTFLLDFVLYYRAWCISTSKTEFQRYISIVMTLVHAASLIVDAQYSISVTFETPTIGCVSFPAWPRSLFGACSTVNDLVQVAFFCAPLLRAVKNVSGLRHDTSAYRRMIMKSAVCLVVCTLTNVTYALLVSSNYQVISLIFSDTALLFQILGACEIQFNSHRETDKASLGAIMYQSPMNRQRKIGETSVTIASTSSQKDGAYASSPSQTFSHVL</sequence>
<dbReference type="EMBL" id="JADGIZ020000027">
    <property type="protein sequence ID" value="KAL2915035.1"/>
    <property type="molecule type" value="Genomic_DNA"/>
</dbReference>
<keyword evidence="1" id="KW-1133">Transmembrane helix</keyword>
<keyword evidence="1" id="KW-0812">Transmembrane</keyword>
<protein>
    <submittedName>
        <fullName evidence="2">Uncharacterized protein</fullName>
    </submittedName>
</protein>